<dbReference type="InterPro" id="IPR037163">
    <property type="entry name" value="Spermidine_synt_N_sf"/>
</dbReference>
<dbReference type="Gene3D" id="1.25.40.10">
    <property type="entry name" value="Tetratricopeptide repeat domain"/>
    <property type="match status" value="1"/>
</dbReference>
<comment type="function">
    <text evidence="58">Catalyzes the production of spermidine from putrescine and decarboxylated S-adenosylmethionine (dcSAM). Has a strong preference for putrescine as substrate, and has very low activity towards 1,3-diaminopropane. Has extremely low activity towards spermidine.</text>
</comment>
<dbReference type="SMART" id="SM00341">
    <property type="entry name" value="HRDC"/>
    <property type="match status" value="1"/>
</dbReference>
<dbReference type="GO" id="GO:0005829">
    <property type="term" value="C:cytosol"/>
    <property type="evidence" value="ECO:0007669"/>
    <property type="project" value="UniProtKB-ARBA"/>
</dbReference>
<dbReference type="PROSITE" id="PS00916">
    <property type="entry name" value="PI3_4_KINASE_2"/>
    <property type="match status" value="1"/>
</dbReference>
<evidence type="ECO:0000256" key="47">
    <source>
        <dbReference type="ARBA" id="ARBA00023136"/>
    </source>
</evidence>
<evidence type="ECO:0000259" key="78">
    <source>
        <dbReference type="PROSITE" id="PS51190"/>
    </source>
</evidence>
<keyword evidence="35" id="KW-0256">Endoplasmic reticulum</keyword>
<evidence type="ECO:0000256" key="35">
    <source>
        <dbReference type="ARBA" id="ARBA00022824"/>
    </source>
</evidence>
<keyword evidence="41" id="KW-0492">Microsome</keyword>
<evidence type="ECO:0000256" key="4">
    <source>
        <dbReference type="ARBA" id="ARBA00004262"/>
    </source>
</evidence>
<dbReference type="Gene3D" id="1.10.150.80">
    <property type="entry name" value="HRDC domain"/>
    <property type="match status" value="1"/>
</dbReference>
<evidence type="ECO:0000256" key="26">
    <source>
        <dbReference type="ARBA" id="ARBA00022722"/>
    </source>
</evidence>
<keyword evidence="24" id="KW-0597">Phosphoprotein</keyword>
<evidence type="ECO:0000256" key="59">
    <source>
        <dbReference type="ARBA" id="ARBA00065628"/>
    </source>
</evidence>
<dbReference type="GO" id="GO:0008408">
    <property type="term" value="F:3'-5' exonuclease activity"/>
    <property type="evidence" value="ECO:0007669"/>
    <property type="project" value="InterPro"/>
</dbReference>
<keyword evidence="23" id="KW-0698">rRNA processing</keyword>
<dbReference type="CDD" id="cd05169">
    <property type="entry name" value="PIKKc_TOR"/>
    <property type="match status" value="1"/>
</dbReference>
<evidence type="ECO:0000256" key="57">
    <source>
        <dbReference type="ARBA" id="ARBA00051942"/>
    </source>
</evidence>
<evidence type="ECO:0000256" key="39">
    <source>
        <dbReference type="ARBA" id="ARBA00022842"/>
    </source>
</evidence>
<dbReference type="InterPro" id="IPR003152">
    <property type="entry name" value="FATC_dom"/>
</dbReference>
<dbReference type="FunFam" id="1.10.1070.11:FF:000058">
    <property type="entry name" value="MTOR isoform 6"/>
    <property type="match status" value="1"/>
</dbReference>
<evidence type="ECO:0000256" key="68">
    <source>
        <dbReference type="ARBA" id="ARBA00082964"/>
    </source>
</evidence>
<dbReference type="PROSITE" id="PS50290">
    <property type="entry name" value="PI3_4_KINASE_3"/>
    <property type="match status" value="1"/>
</dbReference>
<dbReference type="Gene3D" id="2.30.140.10">
    <property type="entry name" value="Spermidine synthase, tetramerisation domain"/>
    <property type="match status" value="1"/>
</dbReference>
<evidence type="ECO:0000256" key="55">
    <source>
        <dbReference type="ARBA" id="ARBA00048679"/>
    </source>
</evidence>
<evidence type="ECO:0000256" key="7">
    <source>
        <dbReference type="ARBA" id="ARBA00004524"/>
    </source>
</evidence>
<evidence type="ECO:0000256" key="43">
    <source>
        <dbReference type="ARBA" id="ARBA00022990"/>
    </source>
</evidence>
<dbReference type="PROSITE" id="PS01330">
    <property type="entry name" value="PABS_1"/>
    <property type="match status" value="1"/>
</dbReference>
<dbReference type="InterPro" id="IPR030374">
    <property type="entry name" value="PABS"/>
</dbReference>
<evidence type="ECO:0000256" key="41">
    <source>
        <dbReference type="ARBA" id="ARBA00022848"/>
    </source>
</evidence>
<dbReference type="PROSITE" id="PS51006">
    <property type="entry name" value="PABS_2"/>
    <property type="match status" value="1"/>
</dbReference>
<feature type="region of interest" description="Disordered" evidence="73">
    <location>
        <begin position="2784"/>
        <end position="2814"/>
    </location>
</feature>
<keyword evidence="29" id="KW-0547">Nucleotide-binding</keyword>
<dbReference type="GO" id="GO:0051896">
    <property type="term" value="P:regulation of phosphatidylinositol 3-kinase/protein kinase B signal transduction"/>
    <property type="evidence" value="ECO:0007669"/>
    <property type="project" value="UniProtKB-ARBA"/>
</dbReference>
<evidence type="ECO:0000256" key="25">
    <source>
        <dbReference type="ARBA" id="ARBA00022679"/>
    </source>
</evidence>
<keyword evidence="25 70" id="KW-0808">Transferase</keyword>
<evidence type="ECO:0000256" key="16">
    <source>
        <dbReference type="ARBA" id="ARBA00011903"/>
    </source>
</evidence>
<keyword evidence="36" id="KW-0271">Exosome</keyword>
<evidence type="ECO:0000256" key="3">
    <source>
        <dbReference type="ARBA" id="ARBA00004255"/>
    </source>
</evidence>
<dbReference type="FunFam" id="3.40.50.150:FF:000013">
    <property type="entry name" value="Spermidine synthase"/>
    <property type="match status" value="1"/>
</dbReference>
<comment type="similarity">
    <text evidence="53">Belongs to the exosome component 10/RRP6 family.</text>
</comment>
<keyword evidence="39" id="KW-0460">Magnesium</keyword>
<keyword evidence="31 79" id="KW-0418">Kinase</keyword>
<dbReference type="GO" id="GO:0003723">
    <property type="term" value="F:RNA binding"/>
    <property type="evidence" value="ECO:0007669"/>
    <property type="project" value="UniProtKB-KW"/>
</dbReference>
<dbReference type="Pfam" id="PF02259">
    <property type="entry name" value="FAT"/>
    <property type="match status" value="1"/>
</dbReference>
<feature type="domain" description="HRDC" evidence="75">
    <location>
        <begin position="3084"/>
        <end position="3164"/>
    </location>
</feature>
<comment type="similarity">
    <text evidence="13 71">Belongs to the spermidine/spermine synthase family.</text>
</comment>
<keyword evidence="40" id="KW-0832">Ubl conjugation</keyword>
<evidence type="ECO:0000256" key="73">
    <source>
        <dbReference type="SAM" id="MobiDB-lite"/>
    </source>
</evidence>
<comment type="cofactor">
    <cofactor evidence="1">
        <name>Mg(2+)</name>
        <dbReference type="ChEBI" id="CHEBI:18420"/>
    </cofactor>
</comment>
<dbReference type="GO" id="GO:0045792">
    <property type="term" value="P:negative regulation of cell size"/>
    <property type="evidence" value="ECO:0007669"/>
    <property type="project" value="UniProtKB-ARBA"/>
</dbReference>
<dbReference type="GO" id="GO:0004674">
    <property type="term" value="F:protein serine/threonine kinase activity"/>
    <property type="evidence" value="ECO:0007669"/>
    <property type="project" value="UniProtKB-KW"/>
</dbReference>
<feature type="domain" description="FAT" evidence="77">
    <location>
        <begin position="1400"/>
        <end position="2000"/>
    </location>
</feature>
<dbReference type="Pfam" id="PF17284">
    <property type="entry name" value="Spermine_synt_N"/>
    <property type="match status" value="1"/>
</dbReference>
<dbReference type="FunFam" id="3.30.1010.10:FF:000004">
    <property type="entry name" value="Serine/threonine-protein kinase TOR"/>
    <property type="match status" value="1"/>
</dbReference>
<keyword evidence="32" id="KW-1000">Mitochondrion outer membrane</keyword>
<dbReference type="FunFam" id="2.30.140.10:FF:000001">
    <property type="entry name" value="SPE3p Spermidine synthase"/>
    <property type="match status" value="1"/>
</dbReference>
<keyword evidence="43" id="KW-0007">Acetylation</keyword>
<dbReference type="InterPro" id="IPR003151">
    <property type="entry name" value="PIK-rel_kinase_FAT"/>
</dbReference>
<dbReference type="InterPro" id="IPR009076">
    <property type="entry name" value="FRB_dom"/>
</dbReference>
<feature type="region of interest" description="Disordered" evidence="73">
    <location>
        <begin position="3893"/>
        <end position="3915"/>
    </location>
</feature>
<feature type="coiled-coil region" evidence="72">
    <location>
        <begin position="3318"/>
        <end position="3352"/>
    </location>
</feature>
<dbReference type="GO" id="GO:0031932">
    <property type="term" value="C:TORC2 complex"/>
    <property type="evidence" value="ECO:0007669"/>
    <property type="project" value="TreeGrafter"/>
</dbReference>
<dbReference type="InterPro" id="IPR011990">
    <property type="entry name" value="TPR-like_helical_dom_sf"/>
</dbReference>
<dbReference type="GO" id="GO:0006364">
    <property type="term" value="P:rRNA processing"/>
    <property type="evidence" value="ECO:0007669"/>
    <property type="project" value="UniProtKB-KW"/>
</dbReference>
<dbReference type="FunFam" id="1.10.1070.11:FF:000074">
    <property type="entry name" value="DJ576K7.1 (FK506 binding protein 12-rapamycin associated protein 1)"/>
    <property type="match status" value="1"/>
</dbReference>
<evidence type="ECO:0000256" key="44">
    <source>
        <dbReference type="ARBA" id="ARBA00023034"/>
    </source>
</evidence>
<comment type="similarity">
    <text evidence="14">Belongs to the PI3/PI4-kinase family.</text>
</comment>
<dbReference type="InterPro" id="IPR036940">
    <property type="entry name" value="PI3/4_kinase_cat_sf"/>
</dbReference>
<dbReference type="SUPFAM" id="SSF48371">
    <property type="entry name" value="ARM repeat"/>
    <property type="match status" value="1"/>
</dbReference>
<evidence type="ECO:0000256" key="53">
    <source>
        <dbReference type="ARBA" id="ARBA00043957"/>
    </source>
</evidence>
<dbReference type="FunFam" id="3.30.420.10:FF:000022">
    <property type="entry name" value="Exosome component 10"/>
    <property type="match status" value="1"/>
</dbReference>
<dbReference type="HAMAP" id="MF_00198">
    <property type="entry name" value="Spermidine_synth"/>
    <property type="match status" value="1"/>
</dbReference>
<evidence type="ECO:0000256" key="11">
    <source>
        <dbReference type="ARBA" id="ARBA00004642"/>
    </source>
</evidence>
<evidence type="ECO:0000256" key="46">
    <source>
        <dbReference type="ARBA" id="ARBA00023128"/>
    </source>
</evidence>
<keyword evidence="44" id="KW-0333">Golgi apparatus</keyword>
<comment type="caution">
    <text evidence="79">The sequence shown here is derived from an EMBL/GenBank/DDBJ whole genome shotgun (WGS) entry which is preliminary data.</text>
</comment>
<dbReference type="GO" id="GO:0005765">
    <property type="term" value="C:lysosomal membrane"/>
    <property type="evidence" value="ECO:0007669"/>
    <property type="project" value="UniProtKB-SubCell"/>
</dbReference>
<comment type="pathway">
    <text evidence="12">Amine and polyamine biosynthesis; spermidine biosynthesis; spermidine from putrescine: step 1/1.</text>
</comment>
<dbReference type="InterPro" id="IPR012337">
    <property type="entry name" value="RNaseH-like_sf"/>
</dbReference>
<dbReference type="NCBIfam" id="NF002010">
    <property type="entry name" value="PRK00811.1"/>
    <property type="match status" value="1"/>
</dbReference>
<comment type="catalytic activity">
    <reaction evidence="57">
        <text>L-tyrosyl-[protein] + ATP = O-phospho-L-tyrosyl-[protein] + ADP + H(+)</text>
        <dbReference type="Rhea" id="RHEA:10596"/>
        <dbReference type="Rhea" id="RHEA-COMP:10136"/>
        <dbReference type="Rhea" id="RHEA-COMP:20101"/>
        <dbReference type="ChEBI" id="CHEBI:15378"/>
        <dbReference type="ChEBI" id="CHEBI:30616"/>
        <dbReference type="ChEBI" id="CHEBI:46858"/>
        <dbReference type="ChEBI" id="CHEBI:61978"/>
        <dbReference type="ChEBI" id="CHEBI:456216"/>
        <dbReference type="EC" id="2.7.10.2"/>
    </reaction>
    <physiologicalReaction direction="left-to-right" evidence="57">
        <dbReference type="Rhea" id="RHEA:10597"/>
    </physiologicalReaction>
</comment>
<keyword evidence="34" id="KW-0802">TPR repeat</keyword>
<feature type="region of interest" description="Disordered" evidence="73">
    <location>
        <begin position="1830"/>
        <end position="1885"/>
    </location>
</feature>
<evidence type="ECO:0000256" key="5">
    <source>
        <dbReference type="ARBA" id="ARBA00004322"/>
    </source>
</evidence>
<dbReference type="GO" id="GO:0004715">
    <property type="term" value="F:non-membrane spanning protein tyrosine kinase activity"/>
    <property type="evidence" value="ECO:0007669"/>
    <property type="project" value="UniProtKB-EC"/>
</dbReference>
<evidence type="ECO:0000256" key="60">
    <source>
        <dbReference type="ARBA" id="ARBA00070703"/>
    </source>
</evidence>
<dbReference type="EMBL" id="JAATJV010212700">
    <property type="protein sequence ID" value="MBZ3873829.1"/>
    <property type="molecule type" value="Genomic_DNA"/>
</dbReference>
<dbReference type="GO" id="GO:0005524">
    <property type="term" value="F:ATP binding"/>
    <property type="evidence" value="ECO:0007669"/>
    <property type="project" value="UniProtKB-KW"/>
</dbReference>
<evidence type="ECO:0000256" key="65">
    <source>
        <dbReference type="ARBA" id="ARBA00078277"/>
    </source>
</evidence>
<evidence type="ECO:0000259" key="74">
    <source>
        <dbReference type="PROSITE" id="PS50290"/>
    </source>
</evidence>
<dbReference type="Gene3D" id="3.30.420.10">
    <property type="entry name" value="Ribonuclease H-like superfamily/Ribonuclease H"/>
    <property type="match status" value="1"/>
</dbReference>
<evidence type="ECO:0000256" key="23">
    <source>
        <dbReference type="ARBA" id="ARBA00022552"/>
    </source>
</evidence>
<dbReference type="GO" id="GO:0048714">
    <property type="term" value="P:positive regulation of oligodendrocyte differentiation"/>
    <property type="evidence" value="ECO:0007669"/>
    <property type="project" value="UniProtKB-ARBA"/>
</dbReference>
<evidence type="ECO:0000313" key="79">
    <source>
        <dbReference type="EMBL" id="MBZ3873829.1"/>
    </source>
</evidence>
<dbReference type="FunFam" id="1.25.10.10:FF:000083">
    <property type="entry name" value="Serine/threonine-protein kinase TOR"/>
    <property type="match status" value="1"/>
</dbReference>
<dbReference type="PANTHER" id="PTHR11139:SF9">
    <property type="entry name" value="SERINE_THREONINE-PROTEIN KINASE MTOR"/>
    <property type="match status" value="1"/>
</dbReference>
<dbReference type="GO" id="GO:0004766">
    <property type="term" value="F:spermidine synthase activity"/>
    <property type="evidence" value="ECO:0007669"/>
    <property type="project" value="UniProtKB-EC"/>
</dbReference>
<dbReference type="InterPro" id="IPR057564">
    <property type="entry name" value="HEAT_ATR"/>
</dbReference>
<keyword evidence="45" id="KW-0745">Spermidine biosynthesis</keyword>
<evidence type="ECO:0000256" key="72">
    <source>
        <dbReference type="SAM" id="Coils"/>
    </source>
</evidence>
<reference evidence="79" key="1">
    <citation type="submission" date="2020-03" db="EMBL/GenBank/DDBJ databases">
        <title>Studies in the Genomics of Life Span.</title>
        <authorList>
            <person name="Glass D."/>
        </authorList>
    </citation>
    <scope>NUCLEOTIDE SEQUENCE</scope>
    <source>
        <strain evidence="79">SUZIE</strain>
        <tissue evidence="79">Muscle</tissue>
    </source>
</reference>
<comment type="subcellular location">
    <subcellularLocation>
        <location evidence="2">Cell membrane</location>
        <topology evidence="2">Peripheral membrane protein</topology>
    </subcellularLocation>
    <subcellularLocation>
        <location evidence="4">Cytoplasmic vesicle</location>
        <location evidence="4">Phagosome</location>
    </subcellularLocation>
    <subcellularLocation>
        <location evidence="6">Endoplasmic reticulum membrane</location>
        <topology evidence="6">Peripheral membrane protein</topology>
        <orientation evidence="6">Cytoplasmic side</orientation>
    </subcellularLocation>
    <subcellularLocation>
        <location evidence="3">Golgi apparatus membrane</location>
        <topology evidence="3">Peripheral membrane protein</topology>
        <orientation evidence="3">Cytoplasmic side</orientation>
    </subcellularLocation>
    <subcellularLocation>
        <location evidence="10">Lysosome membrane</location>
        <topology evidence="10">Peripheral membrane protein</topology>
        <orientation evidence="10">Cytoplasmic side</orientation>
    </subcellularLocation>
    <subcellularLocation>
        <location evidence="7">Microsome membrane</location>
    </subcellularLocation>
    <subcellularLocation>
        <location evidence="8">Mitochondrion outer membrane</location>
        <topology evidence="8">Peripheral membrane protein</topology>
        <orientation evidence="8">Cytoplasmic side</orientation>
    </subcellularLocation>
    <subcellularLocation>
        <location evidence="5">Nucleus</location>
        <location evidence="5">PML body</location>
    </subcellularLocation>
    <subcellularLocation>
        <location evidence="9">Nucleus</location>
        <location evidence="9">Nucleolus</location>
    </subcellularLocation>
    <subcellularLocation>
        <location evidence="11">Nucleus</location>
        <location evidence="11">Nucleoplasm</location>
    </subcellularLocation>
</comment>
<evidence type="ECO:0000259" key="75">
    <source>
        <dbReference type="PROSITE" id="PS50967"/>
    </source>
</evidence>
<comment type="catalytic activity">
    <reaction evidence="54">
        <text>L-threonyl-[protein] + ATP = O-phospho-L-threonyl-[protein] + ADP + H(+)</text>
        <dbReference type="Rhea" id="RHEA:46608"/>
        <dbReference type="Rhea" id="RHEA-COMP:11060"/>
        <dbReference type="Rhea" id="RHEA-COMP:11605"/>
        <dbReference type="ChEBI" id="CHEBI:15378"/>
        <dbReference type="ChEBI" id="CHEBI:30013"/>
        <dbReference type="ChEBI" id="CHEBI:30616"/>
        <dbReference type="ChEBI" id="CHEBI:61977"/>
        <dbReference type="ChEBI" id="CHEBI:456216"/>
        <dbReference type="EC" id="2.7.11.1"/>
    </reaction>
</comment>
<evidence type="ECO:0000256" key="48">
    <source>
        <dbReference type="ARBA" id="ARBA00023161"/>
    </source>
</evidence>
<keyword evidence="28" id="KW-0677">Repeat</keyword>
<dbReference type="EC" id="2.5.1.16" evidence="17"/>
<dbReference type="EC" id="2.7.11.1" evidence="18"/>
<keyword evidence="46" id="KW-0496">Mitochondrion</keyword>
<keyword evidence="49" id="KW-0234">DNA repair</keyword>
<feature type="compositionally biased region" description="Basic and acidic residues" evidence="73">
    <location>
        <begin position="3364"/>
        <end position="3376"/>
    </location>
</feature>
<evidence type="ECO:0000256" key="9">
    <source>
        <dbReference type="ARBA" id="ARBA00004604"/>
    </source>
</evidence>
<dbReference type="PROSITE" id="PS50967">
    <property type="entry name" value="HRDC"/>
    <property type="match status" value="1"/>
</dbReference>
<evidence type="ECO:0000256" key="37">
    <source>
        <dbReference type="ARBA" id="ARBA00022839"/>
    </source>
</evidence>
<dbReference type="InterPro" id="IPR011009">
    <property type="entry name" value="Kinase-like_dom_sf"/>
</dbReference>
<keyword evidence="30" id="KW-0227">DNA damage</keyword>
<dbReference type="Pfam" id="PF00570">
    <property type="entry name" value="HRDC"/>
    <property type="match status" value="1"/>
</dbReference>
<dbReference type="InterPro" id="IPR044876">
    <property type="entry name" value="HRDC_dom_sf"/>
</dbReference>
<evidence type="ECO:0000256" key="18">
    <source>
        <dbReference type="ARBA" id="ARBA00012513"/>
    </source>
</evidence>
<evidence type="ECO:0000256" key="71">
    <source>
        <dbReference type="RuleBase" id="RU003836"/>
    </source>
</evidence>
<evidence type="ECO:0000256" key="67">
    <source>
        <dbReference type="ARBA" id="ARBA00082407"/>
    </source>
</evidence>
<dbReference type="InterPro" id="IPR036397">
    <property type="entry name" value="RNaseH_sf"/>
</dbReference>
<dbReference type="GO" id="GO:0019219">
    <property type="term" value="P:regulation of nucleobase-containing compound metabolic process"/>
    <property type="evidence" value="ECO:0007669"/>
    <property type="project" value="UniProtKB-ARBA"/>
</dbReference>
<evidence type="ECO:0000256" key="12">
    <source>
        <dbReference type="ARBA" id="ARBA00005123"/>
    </source>
</evidence>
<dbReference type="Gene3D" id="1.25.10.10">
    <property type="entry name" value="Leucine-rich Repeat Variant"/>
    <property type="match status" value="4"/>
</dbReference>
<dbReference type="InterPro" id="IPR030373">
    <property type="entry name" value="PABS_CS"/>
</dbReference>
<dbReference type="PANTHER" id="PTHR11139">
    <property type="entry name" value="ATAXIA TELANGIECTASIA MUTATED ATM -RELATED"/>
    <property type="match status" value="1"/>
</dbReference>
<evidence type="ECO:0000256" key="58">
    <source>
        <dbReference type="ARBA" id="ARBA00053963"/>
    </source>
</evidence>
<dbReference type="SUPFAM" id="SSF53335">
    <property type="entry name" value="S-adenosyl-L-methionine-dependent methyltransferases"/>
    <property type="match status" value="1"/>
</dbReference>
<dbReference type="Pfam" id="PF02260">
    <property type="entry name" value="FATC"/>
    <property type="match status" value="1"/>
</dbReference>
<evidence type="ECO:0000256" key="30">
    <source>
        <dbReference type="ARBA" id="ARBA00022763"/>
    </source>
</evidence>
<comment type="subunit">
    <text evidence="59">Component of the RNA exosome complex. The catalytically inactive RNA exosome core complex (Exo-9) associates with the catalytic subunit EXOSC10/RRP6 (via its N-terminus). Exo-9 may associate with DIS3 to form the nucleolar exosome complex, or DIS3L to form the cytoplasmic exosome complex. The RNA exosome complex interacts with cofactors C1D/RRP47, MPHOSPH6/MPP6 and MTREX/MTR4. Interacts with MTREX; the interaction with MTREX mediates the association of MTREX with nuclear RNA exosomes. Part of the small subunit (SSU) processome, composed of more than 70 proteins and the RNA chaperone small nucleolar RNA (snoRNA) U3. Interacts with ALYREF/THOC4. Interacts with DHX36; this interaction occurs in a RNase-insensitive manner. Interacts with NRDE2. Interacts (via C-terminus) with USP36 (via C-terminus); the interaction is facilitated by the association with RNA and promotes sumoylation of EXOSC10.</text>
</comment>
<evidence type="ECO:0000256" key="2">
    <source>
        <dbReference type="ARBA" id="ARBA00004202"/>
    </source>
</evidence>
<dbReference type="GO" id="GO:0044877">
    <property type="term" value="F:protein-containing complex binding"/>
    <property type="evidence" value="ECO:0007669"/>
    <property type="project" value="InterPro"/>
</dbReference>
<evidence type="ECO:0000256" key="10">
    <source>
        <dbReference type="ARBA" id="ARBA00004630"/>
    </source>
</evidence>
<evidence type="ECO:0000256" key="40">
    <source>
        <dbReference type="ARBA" id="ARBA00022843"/>
    </source>
</evidence>
<evidence type="ECO:0000256" key="31">
    <source>
        <dbReference type="ARBA" id="ARBA00022777"/>
    </source>
</evidence>
<dbReference type="Pfam" id="PF01564">
    <property type="entry name" value="Spermine_synth"/>
    <property type="match status" value="1"/>
</dbReference>
<evidence type="ECO:0000256" key="70">
    <source>
        <dbReference type="PROSITE-ProRule" id="PRU00354"/>
    </source>
</evidence>
<keyword evidence="22" id="KW-0723">Serine/threonine-protein kinase</keyword>
<keyword evidence="20" id="KW-0963">Cytoplasm</keyword>
<feature type="domain" description="PI3K/PI4K catalytic" evidence="74">
    <location>
        <begin position="2174"/>
        <end position="2487"/>
    </location>
</feature>
<dbReference type="InterPro" id="IPR049559">
    <property type="entry name" value="Rrp6p-like_exo"/>
</dbReference>
<evidence type="ECO:0000256" key="28">
    <source>
        <dbReference type="ARBA" id="ARBA00022737"/>
    </source>
</evidence>
<dbReference type="InterPro" id="IPR002562">
    <property type="entry name" value="3'-5'_exonuclease_dom"/>
</dbReference>
<dbReference type="GO" id="GO:0031346">
    <property type="term" value="P:positive regulation of cell projection organization"/>
    <property type="evidence" value="ECO:0007669"/>
    <property type="project" value="UniProtKB-ARBA"/>
</dbReference>
<feature type="active site" description="Proton acceptor" evidence="70">
    <location>
        <position position="3726"/>
    </location>
</feature>
<accession>A0AA41MKW2</accession>
<dbReference type="FunFam" id="1.25.10.10:FF:000060">
    <property type="entry name" value="Serine/threonine-protein kinase mTOR"/>
    <property type="match status" value="1"/>
</dbReference>
<evidence type="ECO:0000256" key="19">
    <source>
        <dbReference type="ARBA" id="ARBA00022475"/>
    </source>
</evidence>
<evidence type="ECO:0000256" key="63">
    <source>
        <dbReference type="ARBA" id="ARBA00076323"/>
    </source>
</evidence>
<feature type="domain" description="PABS" evidence="76">
    <location>
        <begin position="3571"/>
        <end position="3806"/>
    </location>
</feature>
<keyword evidence="33" id="KW-0378">Hydrolase</keyword>
<dbReference type="EC" id="2.7.10.2" evidence="16"/>
<evidence type="ECO:0000259" key="76">
    <source>
        <dbReference type="PROSITE" id="PS51006"/>
    </source>
</evidence>
<evidence type="ECO:0000256" key="20">
    <source>
        <dbReference type="ARBA" id="ARBA00022490"/>
    </source>
</evidence>
<dbReference type="InterPro" id="IPR024585">
    <property type="entry name" value="mTOR_dom"/>
</dbReference>
<dbReference type="SUPFAM" id="SSF47819">
    <property type="entry name" value="HRDC-like"/>
    <property type="match status" value="1"/>
</dbReference>
<feature type="compositionally biased region" description="Low complexity" evidence="73">
    <location>
        <begin position="1838"/>
        <end position="1878"/>
    </location>
</feature>
<feature type="compositionally biased region" description="Polar residues" evidence="73">
    <location>
        <begin position="3443"/>
        <end position="3456"/>
    </location>
</feature>
<evidence type="ECO:0000256" key="36">
    <source>
        <dbReference type="ARBA" id="ARBA00022835"/>
    </source>
</evidence>
<proteinExistence type="inferred from homology"/>
<dbReference type="InterPro" id="IPR012588">
    <property type="entry name" value="Exosome-assoc_fac_Rrp6_N"/>
</dbReference>
<dbReference type="GO" id="GO:0005730">
    <property type="term" value="C:nucleolus"/>
    <property type="evidence" value="ECO:0007669"/>
    <property type="project" value="UniProtKB-SubCell"/>
</dbReference>
<dbReference type="SMART" id="SM01346">
    <property type="entry name" value="DUF3385"/>
    <property type="match status" value="1"/>
</dbReference>
<dbReference type="Gene3D" id="1.20.120.150">
    <property type="entry name" value="FKBP12-rapamycin binding domain"/>
    <property type="match status" value="1"/>
</dbReference>
<evidence type="ECO:0000256" key="54">
    <source>
        <dbReference type="ARBA" id="ARBA00047899"/>
    </source>
</evidence>
<name>A0AA41MKW2_SCICA</name>
<dbReference type="Gene3D" id="1.10.1070.11">
    <property type="entry name" value="Phosphatidylinositol 3-/4-kinase, catalytic domain"/>
    <property type="match status" value="1"/>
</dbReference>
<evidence type="ECO:0000256" key="32">
    <source>
        <dbReference type="ARBA" id="ARBA00022787"/>
    </source>
</evidence>
<dbReference type="SMART" id="SM01343">
    <property type="entry name" value="FATC"/>
    <property type="match status" value="1"/>
</dbReference>
<dbReference type="GO" id="GO:0005741">
    <property type="term" value="C:mitochondrial outer membrane"/>
    <property type="evidence" value="ECO:0007669"/>
    <property type="project" value="UniProtKB-SubCell"/>
</dbReference>
<dbReference type="Pfam" id="PF23593">
    <property type="entry name" value="HEAT_ATR"/>
    <property type="match status" value="1"/>
</dbReference>
<dbReference type="InterPro" id="IPR026683">
    <property type="entry name" value="TOR_cat"/>
</dbReference>
<dbReference type="InterPro" id="IPR000403">
    <property type="entry name" value="PI3/4_kinase_cat_dom"/>
</dbReference>
<evidence type="ECO:0000256" key="42">
    <source>
        <dbReference type="ARBA" id="ARBA00022884"/>
    </source>
</evidence>
<evidence type="ECO:0000256" key="27">
    <source>
        <dbReference type="ARBA" id="ARBA00022723"/>
    </source>
</evidence>
<evidence type="ECO:0000313" key="80">
    <source>
        <dbReference type="Proteomes" id="UP001166674"/>
    </source>
</evidence>
<evidence type="ECO:0000256" key="13">
    <source>
        <dbReference type="ARBA" id="ARBA00007867"/>
    </source>
</evidence>
<dbReference type="GO" id="GO:0016605">
    <property type="term" value="C:PML body"/>
    <property type="evidence" value="ECO:0007669"/>
    <property type="project" value="UniProtKB-SubCell"/>
</dbReference>
<dbReference type="GO" id="GO:0019216">
    <property type="term" value="P:regulation of lipid metabolic process"/>
    <property type="evidence" value="ECO:0007669"/>
    <property type="project" value="UniProtKB-ARBA"/>
</dbReference>
<dbReference type="FunFam" id="1.20.120.150:FF:000001">
    <property type="entry name" value="Serine/threonine-protein kinase TOR"/>
    <property type="match status" value="1"/>
</dbReference>
<dbReference type="Pfam" id="PF11865">
    <property type="entry name" value="mTOR_dom"/>
    <property type="match status" value="1"/>
</dbReference>
<keyword evidence="21" id="KW-1017">Isopeptide bond</keyword>
<dbReference type="InterPro" id="IPR002121">
    <property type="entry name" value="HRDC_dom"/>
</dbReference>
<dbReference type="InterPro" id="IPR050517">
    <property type="entry name" value="DDR_Repair_Kinase"/>
</dbReference>
<dbReference type="PROSITE" id="PS51189">
    <property type="entry name" value="FAT"/>
    <property type="match status" value="1"/>
</dbReference>
<dbReference type="InterPro" id="IPR010997">
    <property type="entry name" value="HRDC-like_sf"/>
</dbReference>
<dbReference type="GO" id="GO:0005789">
    <property type="term" value="C:endoplasmic reticulum membrane"/>
    <property type="evidence" value="ECO:0007669"/>
    <property type="project" value="UniProtKB-SubCell"/>
</dbReference>
<comment type="subunit">
    <text evidence="15">Homodimer or homotetramer.</text>
</comment>
<dbReference type="InterPro" id="IPR035246">
    <property type="entry name" value="Spermidine_synt_N"/>
</dbReference>
<evidence type="ECO:0000256" key="69">
    <source>
        <dbReference type="ARBA" id="ARBA00083003"/>
    </source>
</evidence>
<dbReference type="InterPro" id="IPR011989">
    <property type="entry name" value="ARM-like"/>
</dbReference>
<dbReference type="InterPro" id="IPR029063">
    <property type="entry name" value="SAM-dependent_MTases_sf"/>
</dbReference>
<evidence type="ECO:0000256" key="15">
    <source>
        <dbReference type="ARBA" id="ARBA00011774"/>
    </source>
</evidence>
<dbReference type="InterPro" id="IPR014009">
    <property type="entry name" value="PIK_FAT"/>
</dbReference>
<dbReference type="Gene3D" id="3.40.50.150">
    <property type="entry name" value="Vaccinia Virus protein VP39"/>
    <property type="match status" value="1"/>
</dbReference>
<dbReference type="CDD" id="cd02440">
    <property type="entry name" value="AdoMet_MTases"/>
    <property type="match status" value="1"/>
</dbReference>
<feature type="compositionally biased region" description="Basic residues" evidence="73">
    <location>
        <begin position="3377"/>
        <end position="3387"/>
    </location>
</feature>
<dbReference type="SMART" id="SM00474">
    <property type="entry name" value="35EXOc"/>
    <property type="match status" value="1"/>
</dbReference>
<feature type="region of interest" description="Disordered" evidence="73">
    <location>
        <begin position="3357"/>
        <end position="3497"/>
    </location>
</feature>
<evidence type="ECO:0000256" key="17">
    <source>
        <dbReference type="ARBA" id="ARBA00012455"/>
    </source>
</evidence>
<evidence type="ECO:0000256" key="8">
    <source>
        <dbReference type="ARBA" id="ARBA00004570"/>
    </source>
</evidence>
<dbReference type="Pfam" id="PF00454">
    <property type="entry name" value="PI3_PI4_kinase"/>
    <property type="match status" value="1"/>
</dbReference>
<dbReference type="GO" id="GO:0045335">
    <property type="term" value="C:phagocytic vesicle"/>
    <property type="evidence" value="ECO:0007669"/>
    <property type="project" value="UniProtKB-SubCell"/>
</dbReference>
<keyword evidence="80" id="KW-1185">Reference proteome</keyword>
<dbReference type="GO" id="GO:0031931">
    <property type="term" value="C:TORC1 complex"/>
    <property type="evidence" value="ECO:0007669"/>
    <property type="project" value="TreeGrafter"/>
</dbReference>
<evidence type="ECO:0000256" key="34">
    <source>
        <dbReference type="ARBA" id="ARBA00022803"/>
    </source>
</evidence>
<dbReference type="GO" id="GO:0008295">
    <property type="term" value="P:spermidine biosynthetic process"/>
    <property type="evidence" value="ECO:0007669"/>
    <property type="project" value="UniProtKB-KW"/>
</dbReference>
<dbReference type="SMART" id="SM01345">
    <property type="entry name" value="Rapamycin_bind"/>
    <property type="match status" value="1"/>
</dbReference>
<evidence type="ECO:0000256" key="64">
    <source>
        <dbReference type="ARBA" id="ARBA00077683"/>
    </source>
</evidence>
<evidence type="ECO:0000256" key="1">
    <source>
        <dbReference type="ARBA" id="ARBA00001946"/>
    </source>
</evidence>
<dbReference type="GO" id="GO:0000184">
    <property type="term" value="P:nuclear-transcribed mRNA catabolic process, nonsense-mediated decay"/>
    <property type="evidence" value="ECO:0007669"/>
    <property type="project" value="UniProtKB-KW"/>
</dbReference>
<keyword evidence="72" id="KW-0175">Coiled coil</keyword>
<evidence type="ECO:0000256" key="6">
    <source>
        <dbReference type="ARBA" id="ARBA00004397"/>
    </source>
</evidence>
<evidence type="ECO:0000256" key="14">
    <source>
        <dbReference type="ARBA" id="ARBA00011031"/>
    </source>
</evidence>
<dbReference type="SUPFAM" id="SSF47212">
    <property type="entry name" value="FKBP12-rapamycin-binding domain of FKBP-rapamycin-associated protein (FRAP)"/>
    <property type="match status" value="1"/>
</dbReference>
<dbReference type="GO" id="GO:0051155">
    <property type="term" value="P:positive regulation of striated muscle cell differentiation"/>
    <property type="evidence" value="ECO:0007669"/>
    <property type="project" value="UniProtKB-ARBA"/>
</dbReference>
<keyword evidence="42" id="KW-0694">RNA-binding</keyword>
<feature type="domain" description="FATC" evidence="78">
    <location>
        <begin position="2535"/>
        <end position="2572"/>
    </location>
</feature>
<keyword evidence="70" id="KW-0620">Polyamine biosynthesis</keyword>
<dbReference type="PROSITE" id="PS00915">
    <property type="entry name" value="PI3_4_KINASE_1"/>
    <property type="match status" value="1"/>
</dbReference>
<dbReference type="GO" id="GO:0000139">
    <property type="term" value="C:Golgi membrane"/>
    <property type="evidence" value="ECO:0007669"/>
    <property type="project" value="UniProtKB-SubCell"/>
</dbReference>
<evidence type="ECO:0000256" key="52">
    <source>
        <dbReference type="ARBA" id="ARBA00023329"/>
    </source>
</evidence>
<dbReference type="InterPro" id="IPR036738">
    <property type="entry name" value="FRB_sf"/>
</dbReference>
<evidence type="ECO:0000256" key="24">
    <source>
        <dbReference type="ARBA" id="ARBA00022553"/>
    </source>
</evidence>
<protein>
    <recommendedName>
        <fullName evidence="60">Exosome complex component 10</fullName>
        <ecNumber evidence="17">2.5.1.16</ecNumber>
        <ecNumber evidence="16">2.7.10.2</ecNumber>
        <ecNumber evidence="18">2.7.11.1</ecNumber>
    </recommendedName>
    <alternativeName>
        <fullName evidence="67">FK506-binding protein 12-rapamycin complex-associated protein 1</fullName>
    </alternativeName>
    <alternativeName>
        <fullName evidence="69">FKBP12-rapamycin complex-associated protein</fullName>
    </alternativeName>
    <alternativeName>
        <fullName evidence="65">Mammalian target of rapamycin</fullName>
    </alternativeName>
    <alternativeName>
        <fullName evidence="64">Mechanistic target of rapamycin</fullName>
    </alternativeName>
    <alternativeName>
        <fullName evidence="68">Putrescine aminopropyltransferase</fullName>
    </alternativeName>
    <alternativeName>
        <fullName evidence="63">Rapamycin target protein 1</fullName>
    </alternativeName>
    <alternativeName>
        <fullName evidence="62">Serine/threonine-protein kinase mTOR</fullName>
    </alternativeName>
    <alternativeName>
        <fullName evidence="61">Spermidine synthase</fullName>
    </alternativeName>
    <alternativeName>
        <fullName evidence="66">Tyrosine-protein kinase mTOR</fullName>
    </alternativeName>
</protein>
<feature type="compositionally biased region" description="Basic and acidic residues" evidence="73">
    <location>
        <begin position="3388"/>
        <end position="3398"/>
    </location>
</feature>
<dbReference type="GO" id="GO:0046872">
    <property type="term" value="F:metal ion binding"/>
    <property type="evidence" value="ECO:0007669"/>
    <property type="project" value="UniProtKB-KW"/>
</dbReference>
<gene>
    <name evidence="79" type="ORF">SUZIE_124885</name>
</gene>
<keyword evidence="19" id="KW-1003">Cell membrane</keyword>
<keyword evidence="47" id="KW-0472">Membrane</keyword>
<evidence type="ECO:0000256" key="22">
    <source>
        <dbReference type="ARBA" id="ARBA00022527"/>
    </source>
</evidence>
<dbReference type="Pfam" id="PF01612">
    <property type="entry name" value="DNA_pol_A_exo1"/>
    <property type="match status" value="1"/>
</dbReference>
<evidence type="ECO:0000256" key="62">
    <source>
        <dbReference type="ARBA" id="ARBA00073254"/>
    </source>
</evidence>
<organism evidence="79 80">
    <name type="scientific">Sciurus carolinensis</name>
    <name type="common">Eastern gray squirrel</name>
    <dbReference type="NCBI Taxonomy" id="30640"/>
    <lineage>
        <taxon>Eukaryota</taxon>
        <taxon>Metazoa</taxon>
        <taxon>Chordata</taxon>
        <taxon>Craniata</taxon>
        <taxon>Vertebrata</taxon>
        <taxon>Euteleostomi</taxon>
        <taxon>Mammalia</taxon>
        <taxon>Eutheria</taxon>
        <taxon>Euarchontoglires</taxon>
        <taxon>Glires</taxon>
        <taxon>Rodentia</taxon>
        <taxon>Sciuromorpha</taxon>
        <taxon>Sciuridae</taxon>
        <taxon>Sciurinae</taxon>
        <taxon>Sciurini</taxon>
        <taxon>Sciurus</taxon>
    </lineage>
</organism>
<dbReference type="CDD" id="cd06147">
    <property type="entry name" value="Rrp6p_like_exo"/>
    <property type="match status" value="1"/>
</dbReference>
<dbReference type="GO" id="GO:0120035">
    <property type="term" value="P:regulation of plasma membrane bounded cell projection organization"/>
    <property type="evidence" value="ECO:0007669"/>
    <property type="project" value="UniProtKB-ARBA"/>
</dbReference>
<keyword evidence="37" id="KW-0269">Exonuclease</keyword>
<comment type="catalytic activity">
    <reaction evidence="56">
        <text>S-adenosyl 3-(methylsulfanyl)propylamine + putrescine = S-methyl-5'-thioadenosine + spermidine + H(+)</text>
        <dbReference type="Rhea" id="RHEA:12721"/>
        <dbReference type="ChEBI" id="CHEBI:15378"/>
        <dbReference type="ChEBI" id="CHEBI:17509"/>
        <dbReference type="ChEBI" id="CHEBI:57443"/>
        <dbReference type="ChEBI" id="CHEBI:57834"/>
        <dbReference type="ChEBI" id="CHEBI:326268"/>
        <dbReference type="EC" id="2.5.1.16"/>
    </reaction>
</comment>
<feature type="region of interest" description="Disordered" evidence="73">
    <location>
        <begin position="3533"/>
        <end position="3564"/>
    </location>
</feature>
<dbReference type="GO" id="GO:0006281">
    <property type="term" value="P:DNA repair"/>
    <property type="evidence" value="ECO:0007669"/>
    <property type="project" value="UniProtKB-KW"/>
</dbReference>
<dbReference type="Pfam" id="PF08771">
    <property type="entry name" value="FRB_dom"/>
    <property type="match status" value="1"/>
</dbReference>
<dbReference type="Gene3D" id="3.30.1010.10">
    <property type="entry name" value="Phosphatidylinositol 3-kinase Catalytic Subunit, Chain A, domain 4"/>
    <property type="match status" value="1"/>
</dbReference>
<keyword evidence="50" id="KW-0458">Lysosome</keyword>
<dbReference type="GO" id="GO:0038202">
    <property type="term" value="P:TORC1 signaling"/>
    <property type="evidence" value="ECO:0007669"/>
    <property type="project" value="TreeGrafter"/>
</dbReference>
<evidence type="ECO:0000256" key="50">
    <source>
        <dbReference type="ARBA" id="ARBA00023228"/>
    </source>
</evidence>
<keyword evidence="48" id="KW-0866">Nonsense-mediated mRNA decay</keyword>
<dbReference type="FunFam" id="1.25.10.10:FF:000094">
    <property type="entry name" value="Serine/threonine-protein kinase mTOR"/>
    <property type="match status" value="1"/>
</dbReference>
<feature type="region of interest" description="Disordered" evidence="73">
    <location>
        <begin position="2578"/>
        <end position="2604"/>
    </location>
</feature>
<evidence type="ECO:0000256" key="33">
    <source>
        <dbReference type="ARBA" id="ARBA00022801"/>
    </source>
</evidence>
<dbReference type="Proteomes" id="UP001166674">
    <property type="component" value="Unassembled WGS sequence"/>
</dbReference>
<comment type="catalytic activity">
    <reaction evidence="55">
        <text>L-seryl-[protein] + ATP = O-phospho-L-seryl-[protein] + ADP + H(+)</text>
        <dbReference type="Rhea" id="RHEA:17989"/>
        <dbReference type="Rhea" id="RHEA-COMP:9863"/>
        <dbReference type="Rhea" id="RHEA-COMP:11604"/>
        <dbReference type="ChEBI" id="CHEBI:15378"/>
        <dbReference type="ChEBI" id="CHEBI:29999"/>
        <dbReference type="ChEBI" id="CHEBI:30616"/>
        <dbReference type="ChEBI" id="CHEBI:83421"/>
        <dbReference type="ChEBI" id="CHEBI:456216"/>
        <dbReference type="EC" id="2.7.11.1"/>
    </reaction>
</comment>
<evidence type="ECO:0000256" key="21">
    <source>
        <dbReference type="ARBA" id="ARBA00022499"/>
    </source>
</evidence>
<keyword evidence="52" id="KW-0968">Cytoplasmic vesicle</keyword>
<keyword evidence="26" id="KW-0540">Nuclease</keyword>
<dbReference type="FunFam" id="1.10.150.80:FF:000001">
    <property type="entry name" value="Putative exosome component 10"/>
    <property type="match status" value="1"/>
</dbReference>
<feature type="compositionally biased region" description="Basic and acidic residues" evidence="73">
    <location>
        <begin position="2798"/>
        <end position="2811"/>
    </location>
</feature>
<evidence type="ECO:0000256" key="51">
    <source>
        <dbReference type="ARBA" id="ARBA00023242"/>
    </source>
</evidence>
<feature type="compositionally biased region" description="Pro residues" evidence="73">
    <location>
        <begin position="3540"/>
        <end position="3564"/>
    </location>
</feature>
<keyword evidence="27" id="KW-0479">Metal-binding</keyword>
<keyword evidence="51" id="KW-0539">Nucleus</keyword>
<sequence length="3977" mass="448837">MLGTGPAAATAATTTSSNVSVLQQFASGLKSRNEETRAKAAKELQHYVTMELREMSQEESTRFYDQLNHHIFELVSSSDANERKGGILAIASLIGVEGGNATRIGRFANYLRNLLPSNDPVVMEMASKAIGRLAMAGDTFTAEYVEFEVKRALEWLGADRNEGRRHAAVLVLRELAISVPTFFFQQVQPFFDNIFVAVWDPKQAIREGAVAALRACLILTTQREPKEMQKPQWYRHTFEEAEKGFDETLAKEKGMNRDDRIHGALLILNELVRISSMEGERLREEMEEITQQQLVHDKYCKDLMGFGTKPRHITPFTSFQTIQPQQSNALVGLLGYSSHQGLMGFGASPSPAKSTLVESRCCRDLMEEKFDQVCQWVLKCRNSKNSLIQMTILNLLPRLAAFRPSAFTDTQYLQDTMNHVLSCVKKEKERTAAFQALGLLSVAVRSEFKVYLPRVLDIIRAALPPKDFAHKRQKAMQVDATVFTCISMLARAMGPGIQQDIKELLEPMLAVGLSPALTAVLYDLSRQIPQLKKDIQDGLLKMLSLVLMHKPLRHPGMPKGLAHQLASPGLTTLPEASDVGSITLALRTLGSFEFEGHSLTQFVRHCADHFLNSEHKEIRMEAARTCSRLLTPSIHLVSGHAHVVSQTAVQVVADVLSKLLVVGITDPDPDIRYCVLASLDERFDAHLAQAENLQALFVALNDQVFEIRELAICTVGRLSSMNPAFVMPFLRKMLIQILTELEHSGIGRIKEQSARMLGHLVSNAPRLIRPYMEPILKALILKLKDPDPDPNPGVINNVLATIGELAQVSGLEMRKWVDELFIIIMDMLQDSSLLAKRQVALWTLGQLVASTGYVVEPYRKYPTLLEVLLNFLKTEQNQGTRREAIRVLGLLGALDPYKHKVNIGMIDQSRDASAVSLSESKSSQDSSDYSTSEMLVNMGNLPLDEFYPAVSMVALMRIFRDQSLSHHHTMVVQAITFIFKSLGLKCVQFLPQVMPTFLNVIRVCDGAIREFLFQQLGMLVSFVKSHIRPYMDEIVTLMREFWVMNTSIQSTIILLIEQIVVALGGEFKLYLPQLIPHMLRVFMHDNSPGRIVSIKLLAAIQLFGANLDDYLHLLLPPIVKLFDAPEVPLPSRKAALETVDRLTESLDFTDYASRIIHPIVRTLDQSPELRSTAMDTLSSLVFQLGKKYQIFIPMVNKVLVRHRINHQRYDVLICRIVKGYTLADEEEDPLIYQHRMLRSGQGDALASGPVETGPMKKLHVSTINLQKAGPLLPEASGRKALFISLAWGAARRVSKDDWLEWLRRLSLELLKDSSSPSLRSCWALAQAYNPMARDLFNAAFVSCWSELNEDQQDELIRSIELALTSQDIAEVTQTLLNLAEFMEHSDKGPLPLRDDNGIVLLGERAAKCRAYAKALHYKELEFQKGPTPAILESLISINNKLQQPEAAAGVLEYAMKHFGELEIQATWYEKLHEWEDALVAYDKKMDTNKDDPELMLGRMRCLEALGEWGQLHQQCCEKWTLVNDETQAKMARMAAAAAWGLGQWDSMEEYTCMIPRDTHDGAFYRAVLALHQDLFSLAQQCIDKARDLLDAELTAMAGESYSRAYGAMVSCHMLSELEEVIQYKLVPERREIIRQIWWERLQGCQRIVEDWQKILMVRSLVVNPHEDMRTWLKYASLCGKSGRLALAHKTLVLLLGVDPSRQLDHPLPTVHPQVTYAYMKNMWKSARKIDAFQHMQHFVQTMQQQAQHAIATEDQQHKQELHKLMARCFLKLGEWQLSLQGINESTIPKVLQYYSAATEHDRSWYKAWHAWAVMNFEAVLHYKHQNQARDEKKKLRHASGANITNTTTAATTAATAAAAASTEGSNSESEAESSENSPTPSPLQKKVTEDLSKTLLMYTVPAVQGFFRSISLSRGNNLQDTLRVLTLWFDYGHWPDVNEALVEGVKAIQIDTWLQVIPQLIARIDTPRPLVGRLIHQLLTDIGRYHPQALIYPLTVASKSTTTARHNAANKILKNMCEHSNTLVQQAMMVSEELIRVAILWHEMWHEGLEEASRLYFGERNVKGMFEVLEPLHAMMERGPQTLKETSFNQAYGRDLMEAQEWCRKYMKSGNVKDLTQAWDLYYHVFRRISKQLPQLTSLELQYVSPKLLMCRDLELAVPGTYDPNQPIIRIQSIAPSLQVITSKQRPRKLTLMGSNGHEFVFLLKGHEDLRQDERVMQLFGLVNTLLANDPTSLRKNLSIQRYAVIPLSTNSGLIGWVPHCDTLHALIRDYREKKKILLNIEHRIMLRMAPDYDHLTLMQKVEVFEHAVNNTAGDDLAKLLWLKSPSSEVWFDRRTNYTRSLAVMSMVGYILGLGDRHPSNLMLDRLSGKILHIDFGDCFEVAMTREKFPEKIPFRLTRMLTNAMEVTGLDGNYRITCHTVMEVLREHKDSVMAVLEAFVYDPLLNWRLMDTNTKGNKRSRTRTDSYSAGQSVEILDGVELGEPAHKKTGTTVPESIHSFIGDGLVKPEALNKKAIQIINRVRDKLTGRDFSHDDTLDVPTQVELLIKQATSHENLCQCYIGCARRASAATLARRAVWPGKMAPPSPREPKSPSATSATQPDGDMVLPGFPDADSFVKFALGSVVAVTKASGGLPQFGDEYDFYRSFPGFQAFCETQGDRLLQCMSRVMQYHGCRSNIKDRSKVTELEDKFDLLVDTNDVILERVGILLDEASGVNKHQQPVLPAGLQVPKTIVSSWNQKAGEYGRKAKSETFRLLHAKNIIRPQLKFREKIDNSNTPFLPKIFVKPNAQKPLPPALSKERRERPQDRPEDLDVPPALADFIHQQRTQQVEQDMFAHPYQYELDHFTPPDSVLEKPRPQLYRPVEETPCHFVSSLDKLVELNEKLLNCQEFAVDLEHHSYRSFLGLTCLMQISTRMEDFIVDTLELRSDMYILNESLTDPAIVKVFHGADSDIEWLQKDFGLYVVNMFDTHQAARLLNLGRHSLDHLLKLYCSVESNKQYQLADWRIRPLPEEMLSYARDDTHYLLYIYDRMRLELWERGGDQPTQLQVVWQRSRDLCLKKFVKPIFTDESYLELYRKQKKHLNSQQLTAFQLLFAWRDKTARREDESYGYVLPNHMMLKIAEELPKEPQGIIACCNPVPPLVRQQINEMHLLIQQAREMPLLKSEAAAGVKKSGPLPSAERLENVLFGPHDCSHATPEGYPITPTAGSVPAQKWSNLFTDGKEESLLDPRCLLATAVVTLFNEPSTEENGKSPLTVAQKKAQNIMESFENPFRMFLPSLEHRGHISQAAKLDPSSKMYEISNRWKLASQVQVQKESKETAKKKAAEQTAAREQAKEEYKATAEQATSVRQQAVLEHAAKKRERTTSDPRTLEQKQEKKRLRTSKKPKYTDPPEKDFTPFDYSQSDFKAFAGDSKPKPSSQFDPNKPAVSGKKGVAAKKLKQSVGNKSMSFPTGKSDSPPRNPPATGTARPQPRPGPTWPRSRPHYRAVADGRRTSANRRRAVDWLPMSARRGCAADSPSARSRFAIGELGLRPHRQTPPLRPFPGPRPAPPAMEPGPDGPAAPGPAAIREGWFRETCSLWPGQALSLQVEQLLHHRRSRYQDILVFRSKTYGNVLVLDGVIQCTERDEFSYQEMIANLPLCSHPNPQKVLIIGGGDGGVLREVVKHPSVESVVQCEIDEDVIQVSKKFLPSMAVGYSSSKLTLHVGDGFEFMKQNQDAFDVIITDSSDPMGPAESLFKESYYQLMKTALKEDGILCCQGECQWLHLDLIKEMRQFCKSLFPVVAYAYCTIPTYPSGQIGFMLCSKNPSTDFREPVQRLTQAQVEQMELKYYNADVHRAAFVLPEFARKVSRRRRWAPGASCAHTAQVSSDCPRVLPGPERCALSPGATAVPPRTSAWRGEAPACPGPASPGQTPCQLAHRPSVTGPRMLPGLPCWADCVSVSGVQPQAYTSSVQHRLGPPAPANTCIYNKVCDCVP</sequence>
<evidence type="ECO:0000256" key="66">
    <source>
        <dbReference type="ARBA" id="ARBA00078589"/>
    </source>
</evidence>
<evidence type="ECO:0000256" key="49">
    <source>
        <dbReference type="ARBA" id="ARBA00023204"/>
    </source>
</evidence>
<evidence type="ECO:0000256" key="38">
    <source>
        <dbReference type="ARBA" id="ARBA00022840"/>
    </source>
</evidence>
<dbReference type="GO" id="GO:0000176">
    <property type="term" value="C:nuclear exosome (RNase complex)"/>
    <property type="evidence" value="ECO:0007669"/>
    <property type="project" value="InterPro"/>
</dbReference>
<dbReference type="InterPro" id="IPR001045">
    <property type="entry name" value="Spermi_synthase"/>
</dbReference>
<dbReference type="SUPFAM" id="SSF56112">
    <property type="entry name" value="Protein kinase-like (PK-like)"/>
    <property type="match status" value="1"/>
</dbReference>
<dbReference type="GO" id="GO:0050795">
    <property type="term" value="P:regulation of behavior"/>
    <property type="evidence" value="ECO:0007669"/>
    <property type="project" value="UniProtKB-ARBA"/>
</dbReference>
<evidence type="ECO:0000259" key="77">
    <source>
        <dbReference type="PROSITE" id="PS51189"/>
    </source>
</evidence>
<dbReference type="PROSITE" id="PS51190">
    <property type="entry name" value="FATC"/>
    <property type="match status" value="1"/>
</dbReference>
<dbReference type="FunFam" id="1.25.10.10:FF:000532">
    <property type="entry name" value="Serine/threonine-protein kinase mTOR"/>
    <property type="match status" value="1"/>
</dbReference>
<evidence type="ECO:0000256" key="61">
    <source>
        <dbReference type="ARBA" id="ARBA00072554"/>
    </source>
</evidence>
<dbReference type="SMART" id="SM00146">
    <property type="entry name" value="PI3Kc"/>
    <property type="match status" value="1"/>
</dbReference>
<evidence type="ECO:0000256" key="45">
    <source>
        <dbReference type="ARBA" id="ARBA00023066"/>
    </source>
</evidence>
<dbReference type="NCBIfam" id="TIGR00417">
    <property type="entry name" value="speE"/>
    <property type="match status" value="1"/>
</dbReference>
<dbReference type="Pfam" id="PF08066">
    <property type="entry name" value="PMC2NT"/>
    <property type="match status" value="1"/>
</dbReference>
<evidence type="ECO:0000256" key="56">
    <source>
        <dbReference type="ARBA" id="ARBA00049307"/>
    </source>
</evidence>
<dbReference type="InterPro" id="IPR018936">
    <property type="entry name" value="PI3/4_kinase_CS"/>
</dbReference>
<dbReference type="GO" id="GO:0016242">
    <property type="term" value="P:negative regulation of macroautophagy"/>
    <property type="evidence" value="ECO:0007669"/>
    <property type="project" value="TreeGrafter"/>
</dbReference>
<dbReference type="GO" id="GO:0005886">
    <property type="term" value="C:plasma membrane"/>
    <property type="evidence" value="ECO:0007669"/>
    <property type="project" value="UniProtKB-SubCell"/>
</dbReference>
<dbReference type="InterPro" id="IPR016024">
    <property type="entry name" value="ARM-type_fold"/>
</dbReference>
<dbReference type="SUPFAM" id="SSF53098">
    <property type="entry name" value="Ribonuclease H-like"/>
    <property type="match status" value="1"/>
</dbReference>
<keyword evidence="38" id="KW-0067">ATP-binding</keyword>
<dbReference type="GO" id="GO:0009891">
    <property type="term" value="P:positive regulation of biosynthetic process"/>
    <property type="evidence" value="ECO:0007669"/>
    <property type="project" value="UniProtKB-ARBA"/>
</dbReference>
<evidence type="ECO:0000256" key="29">
    <source>
        <dbReference type="ARBA" id="ARBA00022741"/>
    </source>
</evidence>